<dbReference type="GO" id="GO:0006518">
    <property type="term" value="P:peptide metabolic process"/>
    <property type="evidence" value="ECO:0007669"/>
    <property type="project" value="UniProtKB-ARBA"/>
</dbReference>
<evidence type="ECO:0000259" key="7">
    <source>
        <dbReference type="SMART" id="SM00922"/>
    </source>
</evidence>
<dbReference type="AlphaFoldDB" id="Q76CC6"/>
<gene>
    <name evidence="8" type="primary">catB</name>
</gene>
<dbReference type="GO" id="GO:0018849">
    <property type="term" value="F:muconate cycloisomerase activity"/>
    <property type="evidence" value="ECO:0007669"/>
    <property type="project" value="UniProtKB-EC"/>
</dbReference>
<keyword evidence="3" id="KW-0479">Metal-binding</keyword>
<evidence type="ECO:0000313" key="8">
    <source>
        <dbReference type="EMBL" id="BAD11152.1"/>
    </source>
</evidence>
<proteinExistence type="inferred from homology"/>
<dbReference type="SFLD" id="SFLDS00001">
    <property type="entry name" value="Enolase"/>
    <property type="match status" value="1"/>
</dbReference>
<dbReference type="SMART" id="SM00922">
    <property type="entry name" value="MR_MLE"/>
    <property type="match status" value="1"/>
</dbReference>
<dbReference type="InterPro" id="IPR018110">
    <property type="entry name" value="Mandel_Rmase/mucon_lact_enz_CS"/>
</dbReference>
<comment type="similarity">
    <text evidence="2">Belongs to the mandelate racemase/muconate lactonizing enzyme family.</text>
</comment>
<reference evidence="8" key="1">
    <citation type="journal article" date="2004" name="FEMS Microbiol. Lett.">
        <title>Purification, characterization, and gene cloning of cis,cis-muconate cycloisomerase from benzamide-assimilating Arthrobacter sp. BA-5-17.</title>
        <authorList>
            <person name="Murakami S."/>
            <person name="Kohsaka C."/>
            <person name="Okuno T."/>
            <person name="Takenaka S."/>
            <person name="Aoki K."/>
        </authorList>
    </citation>
    <scope>NUCLEOTIDE SEQUENCE</scope>
    <source>
        <strain evidence="8">BA-5-17</strain>
    </source>
</reference>
<dbReference type="InterPro" id="IPR013342">
    <property type="entry name" value="Mandelate_racemase_C"/>
</dbReference>
<dbReference type="SFLD" id="SFLDG00180">
    <property type="entry name" value="muconate_cycloisomerase"/>
    <property type="match status" value="1"/>
</dbReference>
<evidence type="ECO:0000256" key="2">
    <source>
        <dbReference type="ARBA" id="ARBA00008031"/>
    </source>
</evidence>
<dbReference type="PANTHER" id="PTHR48073">
    <property type="entry name" value="O-SUCCINYLBENZOATE SYNTHASE-RELATED"/>
    <property type="match status" value="1"/>
</dbReference>
<dbReference type="InterPro" id="IPR034613">
    <property type="entry name" value="Muconate_cycloisomerase_anti"/>
</dbReference>
<name>Q76CC6_9MICC</name>
<dbReference type="EC" id="5.5.1.1" evidence="8"/>
<keyword evidence="5 8" id="KW-0413">Isomerase</keyword>
<evidence type="ECO:0000256" key="3">
    <source>
        <dbReference type="ARBA" id="ARBA00022723"/>
    </source>
</evidence>
<dbReference type="InterPro" id="IPR029065">
    <property type="entry name" value="Enolase_C-like"/>
</dbReference>
<protein>
    <submittedName>
        <fullName evidence="8">Cis,cis-muconate cycloisomerase</fullName>
        <ecNumber evidence="8">5.5.1.1</ecNumber>
    </submittedName>
</protein>
<accession>Q76CC6</accession>
<dbReference type="GO" id="GO:0009063">
    <property type="term" value="P:amino acid catabolic process"/>
    <property type="evidence" value="ECO:0007669"/>
    <property type="project" value="InterPro"/>
</dbReference>
<dbReference type="SFLD" id="SFLDF00155">
    <property type="entry name" value="muconate_cycloisomerase_(anti)"/>
    <property type="match status" value="1"/>
</dbReference>
<dbReference type="PANTHER" id="PTHR48073:SF2">
    <property type="entry name" value="O-SUCCINYLBENZOATE SYNTHASE"/>
    <property type="match status" value="1"/>
</dbReference>
<dbReference type="SUPFAM" id="SSF51604">
    <property type="entry name" value="Enolase C-terminal domain-like"/>
    <property type="match status" value="1"/>
</dbReference>
<dbReference type="PROSITE" id="PS00908">
    <property type="entry name" value="MR_MLE_1"/>
    <property type="match status" value="1"/>
</dbReference>
<comment type="cofactor">
    <cofactor evidence="1">
        <name>Mg(2+)</name>
        <dbReference type="ChEBI" id="CHEBI:18420"/>
    </cofactor>
</comment>
<sequence length="380" mass="40927">MKIERIEAIPYSIPYAKPLKFASGQVTEADHVLIRIHTDTGLVGTADTPPRPYTYGETQESIVAVITRIFAPALVGMDPLDRQKVHQVLARTIHNQTAKGGLDIALWDIIGQAAGLPVTRLLGGFTDSMQVSHMLGFAPAQALLDEALRFRSEYGIGTFKLKVRRPLGLDIEACHVLRDGLGEDTEIYLDANRGWTANEAMEVLRRTEGLGLSLLEEPCDAKEAMSRRRLVDKSPIPIVGDESVPTAGDVSRELLSGGCNAVSIKTARSGFTEAQQILGLCTGLGVDVVMGNQIDTQIGTIATVTFGAAHEATSRRAGELSNFLDMSDDLLAEPIVNQGRPDPGPPRSRRRGRDRRGKAGPLPPGRQMTTGLPVPLKGTA</sequence>
<feature type="region of interest" description="Disordered" evidence="6">
    <location>
        <begin position="333"/>
        <end position="380"/>
    </location>
</feature>
<dbReference type="InterPro" id="IPR036849">
    <property type="entry name" value="Enolase-like_C_sf"/>
</dbReference>
<feature type="compositionally biased region" description="Basic residues" evidence="6">
    <location>
        <begin position="347"/>
        <end position="358"/>
    </location>
</feature>
<dbReference type="GO" id="GO:0016854">
    <property type="term" value="F:racemase and epimerase activity"/>
    <property type="evidence" value="ECO:0007669"/>
    <property type="project" value="UniProtKB-ARBA"/>
</dbReference>
<dbReference type="SUPFAM" id="SSF54826">
    <property type="entry name" value="Enolase N-terminal domain-like"/>
    <property type="match status" value="1"/>
</dbReference>
<dbReference type="Gene3D" id="3.30.390.10">
    <property type="entry name" value="Enolase-like, N-terminal domain"/>
    <property type="match status" value="1"/>
</dbReference>
<feature type="domain" description="Mandelate racemase/muconate lactonizing enzyme C-terminal" evidence="7">
    <location>
        <begin position="140"/>
        <end position="237"/>
    </location>
</feature>
<dbReference type="Pfam" id="PF02746">
    <property type="entry name" value="MR_MLE_N"/>
    <property type="match status" value="1"/>
</dbReference>
<evidence type="ECO:0000256" key="6">
    <source>
        <dbReference type="SAM" id="MobiDB-lite"/>
    </source>
</evidence>
<organism evidence="8">
    <name type="scientific">Arthrobacter sp. BA-5-17</name>
    <dbReference type="NCBI Taxonomy" id="230309"/>
    <lineage>
        <taxon>Bacteria</taxon>
        <taxon>Bacillati</taxon>
        <taxon>Actinomycetota</taxon>
        <taxon>Actinomycetes</taxon>
        <taxon>Micrococcales</taxon>
        <taxon>Micrococcaceae</taxon>
        <taxon>Arthrobacter</taxon>
    </lineage>
</organism>
<dbReference type="FunFam" id="3.30.390.10:FF:000009">
    <property type="entry name" value="Hydrophobic dipeptide epimerase"/>
    <property type="match status" value="1"/>
</dbReference>
<evidence type="ECO:0000256" key="4">
    <source>
        <dbReference type="ARBA" id="ARBA00022842"/>
    </source>
</evidence>
<keyword evidence="4" id="KW-0460">Magnesium</keyword>
<dbReference type="InterPro" id="IPR029017">
    <property type="entry name" value="Enolase-like_N"/>
</dbReference>
<evidence type="ECO:0000256" key="5">
    <source>
        <dbReference type="ARBA" id="ARBA00023235"/>
    </source>
</evidence>
<dbReference type="Pfam" id="PF13378">
    <property type="entry name" value="MR_MLE_C"/>
    <property type="match status" value="1"/>
</dbReference>
<dbReference type="Gene3D" id="3.20.20.120">
    <property type="entry name" value="Enolase-like C-terminal domain"/>
    <property type="match status" value="1"/>
</dbReference>
<dbReference type="CDD" id="cd03315">
    <property type="entry name" value="MLE_like"/>
    <property type="match status" value="1"/>
</dbReference>
<evidence type="ECO:0000256" key="1">
    <source>
        <dbReference type="ARBA" id="ARBA00001946"/>
    </source>
</evidence>
<dbReference type="GO" id="GO:0000287">
    <property type="term" value="F:magnesium ion binding"/>
    <property type="evidence" value="ECO:0007669"/>
    <property type="project" value="UniProtKB-ARBA"/>
</dbReference>
<dbReference type="EMBL" id="AB109791">
    <property type="protein sequence ID" value="BAD11152.1"/>
    <property type="molecule type" value="Genomic_DNA"/>
</dbReference>
<dbReference type="InterPro" id="IPR013341">
    <property type="entry name" value="Mandelate_racemase_N_dom"/>
</dbReference>